<organism evidence="1 2">
    <name type="scientific">Vespula squamosa</name>
    <name type="common">Southern yellow jacket</name>
    <name type="synonym">Wasp</name>
    <dbReference type="NCBI Taxonomy" id="30214"/>
    <lineage>
        <taxon>Eukaryota</taxon>
        <taxon>Metazoa</taxon>
        <taxon>Ecdysozoa</taxon>
        <taxon>Arthropoda</taxon>
        <taxon>Hexapoda</taxon>
        <taxon>Insecta</taxon>
        <taxon>Pterygota</taxon>
        <taxon>Neoptera</taxon>
        <taxon>Endopterygota</taxon>
        <taxon>Hymenoptera</taxon>
        <taxon>Apocrita</taxon>
        <taxon>Aculeata</taxon>
        <taxon>Vespoidea</taxon>
        <taxon>Vespidae</taxon>
        <taxon>Vespinae</taxon>
        <taxon>Vespula</taxon>
    </lineage>
</organism>
<protein>
    <submittedName>
        <fullName evidence="1">Uncharacterized protein</fullName>
    </submittedName>
</protein>
<comment type="caution">
    <text evidence="1">The sequence shown here is derived from an EMBL/GenBank/DDBJ whole genome shotgun (WGS) entry which is preliminary data.</text>
</comment>
<evidence type="ECO:0000313" key="1">
    <source>
        <dbReference type="EMBL" id="KAL2726574.1"/>
    </source>
</evidence>
<dbReference type="Proteomes" id="UP001607302">
    <property type="component" value="Unassembled WGS sequence"/>
</dbReference>
<reference evidence="1 2" key="1">
    <citation type="journal article" date="2024" name="Ann. Entomol. Soc. Am.">
        <title>Genomic analyses of the southern and eastern yellowjacket wasps (Hymenoptera: Vespidae) reveal evolutionary signatures of social life.</title>
        <authorList>
            <person name="Catto M.A."/>
            <person name="Caine P.B."/>
            <person name="Orr S.E."/>
            <person name="Hunt B.G."/>
            <person name="Goodisman M.A.D."/>
        </authorList>
    </citation>
    <scope>NUCLEOTIDE SEQUENCE [LARGE SCALE GENOMIC DNA]</scope>
    <source>
        <strain evidence="1">233</strain>
        <tissue evidence="1">Head and thorax</tissue>
    </source>
</reference>
<dbReference type="AlphaFoldDB" id="A0ABD2B1J9"/>
<dbReference type="EMBL" id="JAUDFV010000133">
    <property type="protein sequence ID" value="KAL2726574.1"/>
    <property type="molecule type" value="Genomic_DNA"/>
</dbReference>
<proteinExistence type="predicted"/>
<sequence length="81" mass="9483">MKWQYVLEATRLECTVEVRVTGVRRVGCNLRSKERATIITPYRALIHDIELKKNKLLNWFRCETFENLSNLSPSHSSYGVL</sequence>
<name>A0ABD2B1J9_VESSQ</name>
<evidence type="ECO:0000313" key="2">
    <source>
        <dbReference type="Proteomes" id="UP001607302"/>
    </source>
</evidence>
<accession>A0ABD2B1J9</accession>
<gene>
    <name evidence="1" type="ORF">V1478_006852</name>
</gene>
<keyword evidence="2" id="KW-1185">Reference proteome</keyword>